<name>A0AAD9JUP7_9ANNE</name>
<dbReference type="PANTHER" id="PTHR46070">
    <property type="entry name" value="PINSTRIPE, ISOFORM A"/>
    <property type="match status" value="1"/>
</dbReference>
<dbReference type="Proteomes" id="UP001208570">
    <property type="component" value="Unassembled WGS sequence"/>
</dbReference>
<dbReference type="GO" id="GO:0031267">
    <property type="term" value="F:small GTPase binding"/>
    <property type="evidence" value="ECO:0007669"/>
    <property type="project" value="InterPro"/>
</dbReference>
<dbReference type="EMBL" id="JAODUP010000164">
    <property type="protein sequence ID" value="KAK2158758.1"/>
    <property type="molecule type" value="Genomic_DNA"/>
</dbReference>
<dbReference type="Pfam" id="PF03455">
    <property type="entry name" value="dDENN"/>
    <property type="match status" value="1"/>
</dbReference>
<evidence type="ECO:0000313" key="2">
    <source>
        <dbReference type="EMBL" id="KAK2158758.1"/>
    </source>
</evidence>
<dbReference type="SMART" id="SM00801">
    <property type="entry name" value="dDENN"/>
    <property type="match status" value="1"/>
</dbReference>
<evidence type="ECO:0000313" key="3">
    <source>
        <dbReference type="Proteomes" id="UP001208570"/>
    </source>
</evidence>
<protein>
    <recommendedName>
        <fullName evidence="1">UDENN domain-containing protein</fullName>
    </recommendedName>
</protein>
<organism evidence="2 3">
    <name type="scientific">Paralvinella palmiformis</name>
    <dbReference type="NCBI Taxonomy" id="53620"/>
    <lineage>
        <taxon>Eukaryota</taxon>
        <taxon>Metazoa</taxon>
        <taxon>Spiralia</taxon>
        <taxon>Lophotrochozoa</taxon>
        <taxon>Annelida</taxon>
        <taxon>Polychaeta</taxon>
        <taxon>Sedentaria</taxon>
        <taxon>Canalipalpata</taxon>
        <taxon>Terebellida</taxon>
        <taxon>Terebelliformia</taxon>
        <taxon>Alvinellidae</taxon>
        <taxon>Paralvinella</taxon>
    </lineage>
</organism>
<feature type="domain" description="UDENN" evidence="1">
    <location>
        <begin position="1"/>
        <end position="159"/>
    </location>
</feature>
<dbReference type="GO" id="GO:0005085">
    <property type="term" value="F:guanyl-nucleotide exchange factor activity"/>
    <property type="evidence" value="ECO:0007669"/>
    <property type="project" value="InterPro"/>
</dbReference>
<keyword evidence="3" id="KW-1185">Reference proteome</keyword>
<dbReference type="PROSITE" id="PS50211">
    <property type="entry name" value="DENN"/>
    <property type="match status" value="1"/>
</dbReference>
<sequence length="197" mass="22768">MSSAEGSTTSSMWSIPNRLELLQQNETVVKITALVKKTGVIMSVDDINDTLTSELQKAQQGSHSVPMDEHTRVLIMNSSIREIFLHYFLQIFCSYESFVIQNSQDLESWLTNRESMQNFDRTAFLSDHPEAHLPFLSAFIETQMFTSYIDNKILSQWEDPDPNLYVFELRLRAFKEDLGDQRIRRFYHSAAAKEAGM</sequence>
<reference evidence="2" key="1">
    <citation type="journal article" date="2023" name="Mol. Biol. Evol.">
        <title>Third-Generation Sequencing Reveals the Adaptive Role of the Epigenome in Three Deep-Sea Polychaetes.</title>
        <authorList>
            <person name="Perez M."/>
            <person name="Aroh O."/>
            <person name="Sun Y."/>
            <person name="Lan Y."/>
            <person name="Juniper S.K."/>
            <person name="Young C.R."/>
            <person name="Angers B."/>
            <person name="Qian P.Y."/>
        </authorList>
    </citation>
    <scope>NUCLEOTIDE SEQUENCE</scope>
    <source>
        <strain evidence="2">P08H-3</strain>
    </source>
</reference>
<comment type="caution">
    <text evidence="2">The sequence shown here is derived from an EMBL/GenBank/DDBJ whole genome shotgun (WGS) entry which is preliminary data.</text>
</comment>
<gene>
    <name evidence="2" type="ORF">LSH36_164g02017</name>
</gene>
<evidence type="ECO:0000259" key="1">
    <source>
        <dbReference type="PROSITE" id="PS50211"/>
    </source>
</evidence>
<dbReference type="PANTHER" id="PTHR46070:SF1">
    <property type="entry name" value="PINSTRIPE, ISOFORM A"/>
    <property type="match status" value="1"/>
</dbReference>
<dbReference type="InterPro" id="IPR037516">
    <property type="entry name" value="Tripartite_DENN"/>
</dbReference>
<dbReference type="AlphaFoldDB" id="A0AAD9JUP7"/>
<accession>A0AAD9JUP7</accession>
<proteinExistence type="predicted"/>
<dbReference type="InterPro" id="IPR047278">
    <property type="entry name" value="DEN5A/B"/>
</dbReference>
<dbReference type="InterPro" id="IPR005112">
    <property type="entry name" value="dDENN_dom"/>
</dbReference>